<dbReference type="GO" id="GO:0016758">
    <property type="term" value="F:hexosyltransferase activity"/>
    <property type="evidence" value="ECO:0007669"/>
    <property type="project" value="InterPro"/>
</dbReference>
<evidence type="ECO:0000259" key="5">
    <source>
        <dbReference type="Pfam" id="PF04101"/>
    </source>
</evidence>
<dbReference type="PANTHER" id="PTHR43025">
    <property type="entry name" value="MONOGALACTOSYLDIACYLGLYCEROL SYNTHASE"/>
    <property type="match status" value="1"/>
</dbReference>
<dbReference type="Gene3D" id="3.40.50.2000">
    <property type="entry name" value="Glycogen Phosphorylase B"/>
    <property type="match status" value="1"/>
</dbReference>
<evidence type="ECO:0000313" key="8">
    <source>
        <dbReference type="Proteomes" id="UP000248889"/>
    </source>
</evidence>
<dbReference type="SUPFAM" id="SSF53756">
    <property type="entry name" value="UDP-Glycosyltransferase/glycogen phosphorylase"/>
    <property type="match status" value="1"/>
</dbReference>
<dbReference type="EMBL" id="QKYN01000144">
    <property type="protein sequence ID" value="RAG81702.1"/>
    <property type="molecule type" value="Genomic_DNA"/>
</dbReference>
<dbReference type="Pfam" id="PF04101">
    <property type="entry name" value="Glyco_tran_28_C"/>
    <property type="match status" value="1"/>
</dbReference>
<keyword evidence="4 7" id="KW-0808">Transferase</keyword>
<dbReference type="OrthoDB" id="9810950at2"/>
<evidence type="ECO:0000259" key="6">
    <source>
        <dbReference type="Pfam" id="PF06925"/>
    </source>
</evidence>
<dbReference type="InterPro" id="IPR050519">
    <property type="entry name" value="Glycosyltransf_28_UgtP"/>
</dbReference>
<dbReference type="GO" id="GO:0016020">
    <property type="term" value="C:membrane"/>
    <property type="evidence" value="ECO:0007669"/>
    <property type="project" value="UniProtKB-SubCell"/>
</dbReference>
<evidence type="ECO:0000256" key="3">
    <source>
        <dbReference type="ARBA" id="ARBA00022676"/>
    </source>
</evidence>
<dbReference type="InterPro" id="IPR007235">
    <property type="entry name" value="Glyco_trans_28_C"/>
</dbReference>
<evidence type="ECO:0000256" key="1">
    <source>
        <dbReference type="ARBA" id="ARBA00004370"/>
    </source>
</evidence>
<comment type="similarity">
    <text evidence="2">Belongs to the glycosyltransferase 28 family.</text>
</comment>
<sequence>MGRLIRLPLQRRTVSGHGTPRAVIVSASVGAGHDAVAKELEVRLREAGLNVDRHDFLDLLPGGSGKLFVGTYHTMLERAPWTWKLLYGGLDNPRMMAGQARLFTWLSGRAMRRALKDDTAIVVSTYPLASQVLGRLRQSGKVTQRVHTYLTDFSVHRLWASPYVDAHVAVHTVPAEQAEQIDCRDVHVVTPLVDRRFRPVSKASRAAARQRWGLKHDAKIALLVGGSWGAGDLERTVADVQGADPRFTCVVVCGRNETLRRRLQEAGVTALGWVDDMPSLMHAADVLVQNAGGITVLEAVASGIPVITYRSIPGHGLTNAAALDKAGVAPWARSHAELAPLLDRAVRSAAAVPAPWGVDAVALLLESAGLTHLAEAASGVVLPLASAMEAMDSMEMENAR</sequence>
<dbReference type="Proteomes" id="UP000248889">
    <property type="component" value="Unassembled WGS sequence"/>
</dbReference>
<reference evidence="7 8" key="1">
    <citation type="submission" date="2018-06" db="EMBL/GenBank/DDBJ databases">
        <title>Streptacidiphilus pinicola sp. nov., isolated from pine grove soil.</title>
        <authorList>
            <person name="Roh S.G."/>
            <person name="Park S."/>
            <person name="Kim M.-K."/>
            <person name="Yun B.-R."/>
            <person name="Park J."/>
            <person name="Kim M.J."/>
            <person name="Kim Y.S."/>
            <person name="Kim S.B."/>
        </authorList>
    </citation>
    <scope>NUCLEOTIDE SEQUENCE [LARGE SCALE GENOMIC DNA]</scope>
    <source>
        <strain evidence="7 8">MMS16-CNU450</strain>
    </source>
</reference>
<name>A0A2X0I9Q9_9ACTN</name>
<protein>
    <submittedName>
        <fullName evidence="7">UDP-N-acetylglucosamine--N-acetylglucosamine transferase</fullName>
    </submittedName>
</protein>
<organism evidence="7 8">
    <name type="scientific">Streptacidiphilus pinicola</name>
    <dbReference type="NCBI Taxonomy" id="2219663"/>
    <lineage>
        <taxon>Bacteria</taxon>
        <taxon>Bacillati</taxon>
        <taxon>Actinomycetota</taxon>
        <taxon>Actinomycetes</taxon>
        <taxon>Kitasatosporales</taxon>
        <taxon>Streptomycetaceae</taxon>
        <taxon>Streptacidiphilus</taxon>
    </lineage>
</organism>
<proteinExistence type="inferred from homology"/>
<dbReference type="GO" id="GO:0009247">
    <property type="term" value="P:glycolipid biosynthetic process"/>
    <property type="evidence" value="ECO:0007669"/>
    <property type="project" value="InterPro"/>
</dbReference>
<feature type="domain" description="Diacylglycerol glucosyltransferase N-terminal" evidence="6">
    <location>
        <begin position="33"/>
        <end position="178"/>
    </location>
</feature>
<comment type="subcellular location">
    <subcellularLocation>
        <location evidence="1">Membrane</location>
    </subcellularLocation>
</comment>
<dbReference type="RefSeq" id="WP_111506656.1">
    <property type="nucleotide sequence ID" value="NZ_QKYN01000144.1"/>
</dbReference>
<evidence type="ECO:0000256" key="2">
    <source>
        <dbReference type="ARBA" id="ARBA00006962"/>
    </source>
</evidence>
<evidence type="ECO:0000313" key="7">
    <source>
        <dbReference type="EMBL" id="RAG81702.1"/>
    </source>
</evidence>
<dbReference type="Pfam" id="PF06925">
    <property type="entry name" value="MGDG_synth"/>
    <property type="match status" value="1"/>
</dbReference>
<keyword evidence="3" id="KW-0328">Glycosyltransferase</keyword>
<feature type="domain" description="Glycosyl transferase family 28 C-terminal" evidence="5">
    <location>
        <begin position="222"/>
        <end position="329"/>
    </location>
</feature>
<comment type="caution">
    <text evidence="7">The sequence shown here is derived from an EMBL/GenBank/DDBJ whole genome shotgun (WGS) entry which is preliminary data.</text>
</comment>
<dbReference type="InterPro" id="IPR009695">
    <property type="entry name" value="Diacylglyc_glucosyltr_N"/>
</dbReference>
<evidence type="ECO:0000256" key="4">
    <source>
        <dbReference type="ARBA" id="ARBA00022679"/>
    </source>
</evidence>
<gene>
    <name evidence="7" type="ORF">DN069_31540</name>
</gene>
<dbReference type="AlphaFoldDB" id="A0A2X0I9Q9"/>
<dbReference type="PANTHER" id="PTHR43025:SF3">
    <property type="entry name" value="MONOGALACTOSYLDIACYLGLYCEROL SYNTHASE 1, CHLOROPLASTIC"/>
    <property type="match status" value="1"/>
</dbReference>
<keyword evidence="8" id="KW-1185">Reference proteome</keyword>
<accession>A0A2X0I9Q9</accession>